<keyword evidence="2" id="KW-0732">Signal</keyword>
<dbReference type="InterPro" id="IPR017850">
    <property type="entry name" value="Alkaline_phosphatase_core_sf"/>
</dbReference>
<evidence type="ECO:0000313" key="4">
    <source>
        <dbReference type="Proteomes" id="UP000077115"/>
    </source>
</evidence>
<dbReference type="STRING" id="403673.A0A177WHJ6"/>
<dbReference type="GO" id="GO:0009395">
    <property type="term" value="P:phospholipid catabolic process"/>
    <property type="evidence" value="ECO:0007669"/>
    <property type="project" value="TreeGrafter"/>
</dbReference>
<feature type="signal peptide" evidence="2">
    <location>
        <begin position="1"/>
        <end position="21"/>
    </location>
</feature>
<sequence length="298" mass="33655">MFQLFSTATTLVAFCIGITSAVPTTINGEIIVHHAEQPHSLTKAKPAFDRFGVIVLENQDFDAAMEDPYMGTELRKKGMLLTNYHALTHPSQPNYLAMISGSTSGVFMDFPANINRKTIVDLMEAKNVSWKTYQEDYPGNCYTGTSQGLYYRKHNPFITFTTISKNPARCAKIVNSNQLLTDIKAEQVPQYFFYTPNINNDGHNTDITTASNWLKNFLEPLLANPYFDRTVFLVTFDENDWLLPWFDNNQIYSLLVGKPVKPNTSDNTEYNHYSQMTTVQARWDLGSLGAGNAPAFNL</sequence>
<dbReference type="Gene3D" id="3.40.720.10">
    <property type="entry name" value="Alkaline Phosphatase, subunit A"/>
    <property type="match status" value="1"/>
</dbReference>
<protein>
    <recommendedName>
        <fullName evidence="5">Acid phosphatase</fullName>
    </recommendedName>
</protein>
<dbReference type="Proteomes" id="UP000077115">
    <property type="component" value="Unassembled WGS sequence"/>
</dbReference>
<dbReference type="PANTHER" id="PTHR31956:SF8">
    <property type="entry name" value="ACID PHOSPHATASE PHOA (AFU_ORTHOLOGUE AFUA_1G03570)"/>
    <property type="match status" value="1"/>
</dbReference>
<dbReference type="EMBL" id="DS022303">
    <property type="protein sequence ID" value="OAJ39543.1"/>
    <property type="molecule type" value="Genomic_DNA"/>
</dbReference>
<name>A0A177WHJ6_BATDL</name>
<evidence type="ECO:0000256" key="2">
    <source>
        <dbReference type="SAM" id="SignalP"/>
    </source>
</evidence>
<evidence type="ECO:0008006" key="5">
    <source>
        <dbReference type="Google" id="ProtNLM"/>
    </source>
</evidence>
<evidence type="ECO:0000256" key="1">
    <source>
        <dbReference type="ARBA" id="ARBA00022801"/>
    </source>
</evidence>
<dbReference type="OrthoDB" id="5135119at2759"/>
<dbReference type="GO" id="GO:0016788">
    <property type="term" value="F:hydrolase activity, acting on ester bonds"/>
    <property type="evidence" value="ECO:0007669"/>
    <property type="project" value="InterPro"/>
</dbReference>
<dbReference type="Pfam" id="PF04185">
    <property type="entry name" value="Phosphoesterase"/>
    <property type="match status" value="1"/>
</dbReference>
<reference evidence="3 4" key="1">
    <citation type="submission" date="2006-10" db="EMBL/GenBank/DDBJ databases">
        <title>The Genome Sequence of Batrachochytrium dendrobatidis JEL423.</title>
        <authorList>
            <consortium name="The Broad Institute Genome Sequencing Platform"/>
            <person name="Birren B."/>
            <person name="Lander E."/>
            <person name="Galagan J."/>
            <person name="Cuomo C."/>
            <person name="Devon K."/>
            <person name="Jaffe D."/>
            <person name="Butler J."/>
            <person name="Alvarez P."/>
            <person name="Gnerre S."/>
            <person name="Grabherr M."/>
            <person name="Kleber M."/>
            <person name="Mauceli E."/>
            <person name="Brockman W."/>
            <person name="Young S."/>
            <person name="LaButti K."/>
            <person name="Sykes S."/>
            <person name="DeCaprio D."/>
            <person name="Crawford M."/>
            <person name="Koehrsen M."/>
            <person name="Engels R."/>
            <person name="Montgomery P."/>
            <person name="Pearson M."/>
            <person name="Howarth C."/>
            <person name="Larson L."/>
            <person name="White J."/>
            <person name="O'Leary S."/>
            <person name="Kodira C."/>
            <person name="Zeng Q."/>
            <person name="Yandava C."/>
            <person name="Alvarado L."/>
            <person name="Longcore J."/>
            <person name="James T."/>
        </authorList>
    </citation>
    <scope>NUCLEOTIDE SEQUENCE [LARGE SCALE GENOMIC DNA]</scope>
    <source>
        <strain evidence="3 4">JEL423</strain>
    </source>
</reference>
<keyword evidence="1" id="KW-0378">Hydrolase</keyword>
<evidence type="ECO:0000313" key="3">
    <source>
        <dbReference type="EMBL" id="OAJ39543.1"/>
    </source>
</evidence>
<dbReference type="eggNOG" id="ENOG502QSRP">
    <property type="taxonomic scope" value="Eukaryota"/>
</dbReference>
<proteinExistence type="predicted"/>
<organism evidence="3 4">
    <name type="scientific">Batrachochytrium dendrobatidis (strain JEL423)</name>
    <dbReference type="NCBI Taxonomy" id="403673"/>
    <lineage>
        <taxon>Eukaryota</taxon>
        <taxon>Fungi</taxon>
        <taxon>Fungi incertae sedis</taxon>
        <taxon>Chytridiomycota</taxon>
        <taxon>Chytridiomycota incertae sedis</taxon>
        <taxon>Chytridiomycetes</taxon>
        <taxon>Rhizophydiales</taxon>
        <taxon>Rhizophydiales incertae sedis</taxon>
        <taxon>Batrachochytrium</taxon>
    </lineage>
</organism>
<gene>
    <name evidence="3" type="ORF">BDEG_23382</name>
</gene>
<dbReference type="PANTHER" id="PTHR31956">
    <property type="entry name" value="NON-SPECIFIC PHOSPHOLIPASE C4-RELATED"/>
    <property type="match status" value="1"/>
</dbReference>
<dbReference type="FunFam" id="3.40.720.10:FF:000131">
    <property type="entry name" value="Uncharacterized protein"/>
    <property type="match status" value="1"/>
</dbReference>
<dbReference type="AlphaFoldDB" id="A0A177WHJ6"/>
<reference evidence="3 4" key="2">
    <citation type="submission" date="2016-05" db="EMBL/GenBank/DDBJ databases">
        <title>Lineage-specific infection strategies underlie the spectrum of fungal disease in amphibians.</title>
        <authorList>
            <person name="Cuomo C.A."/>
            <person name="Farrer R.A."/>
            <person name="James T."/>
            <person name="Longcore J."/>
            <person name="Birren B."/>
        </authorList>
    </citation>
    <scope>NUCLEOTIDE SEQUENCE [LARGE SCALE GENOMIC DNA]</scope>
    <source>
        <strain evidence="3 4">JEL423</strain>
    </source>
</reference>
<dbReference type="InterPro" id="IPR007312">
    <property type="entry name" value="Phosphoesterase"/>
</dbReference>
<dbReference type="VEuPathDB" id="FungiDB:BDEG_23382"/>
<feature type="chain" id="PRO_5008077580" description="Acid phosphatase" evidence="2">
    <location>
        <begin position="22"/>
        <end position="298"/>
    </location>
</feature>
<accession>A0A177WHJ6</accession>